<dbReference type="EMBL" id="CAUYUJ010015915">
    <property type="protein sequence ID" value="CAK0859573.1"/>
    <property type="molecule type" value="Genomic_DNA"/>
</dbReference>
<accession>A0ABN9UKJ3</accession>
<dbReference type="Proteomes" id="UP001189429">
    <property type="component" value="Unassembled WGS sequence"/>
</dbReference>
<reference evidence="2" key="1">
    <citation type="submission" date="2023-10" db="EMBL/GenBank/DDBJ databases">
        <authorList>
            <person name="Chen Y."/>
            <person name="Shah S."/>
            <person name="Dougan E. K."/>
            <person name="Thang M."/>
            <person name="Chan C."/>
        </authorList>
    </citation>
    <scope>NUCLEOTIDE SEQUENCE [LARGE SCALE GENOMIC DNA]</scope>
</reference>
<name>A0ABN9UKJ3_9DINO</name>
<evidence type="ECO:0000313" key="3">
    <source>
        <dbReference type="Proteomes" id="UP001189429"/>
    </source>
</evidence>
<evidence type="ECO:0000313" key="2">
    <source>
        <dbReference type="EMBL" id="CAK0859573.1"/>
    </source>
</evidence>
<feature type="compositionally biased region" description="Basic residues" evidence="1">
    <location>
        <begin position="1"/>
        <end position="14"/>
    </location>
</feature>
<comment type="caution">
    <text evidence="2">The sequence shown here is derived from an EMBL/GenBank/DDBJ whole genome shotgun (WGS) entry which is preliminary data.</text>
</comment>
<feature type="non-terminal residue" evidence="2">
    <location>
        <position position="1"/>
    </location>
</feature>
<gene>
    <name evidence="2" type="ORF">PCOR1329_LOCUS48895</name>
</gene>
<proteinExistence type="predicted"/>
<keyword evidence="3" id="KW-1185">Reference proteome</keyword>
<organism evidence="2 3">
    <name type="scientific">Prorocentrum cordatum</name>
    <dbReference type="NCBI Taxonomy" id="2364126"/>
    <lineage>
        <taxon>Eukaryota</taxon>
        <taxon>Sar</taxon>
        <taxon>Alveolata</taxon>
        <taxon>Dinophyceae</taxon>
        <taxon>Prorocentrales</taxon>
        <taxon>Prorocentraceae</taxon>
        <taxon>Prorocentrum</taxon>
    </lineage>
</organism>
<evidence type="ECO:0000256" key="1">
    <source>
        <dbReference type="SAM" id="MobiDB-lite"/>
    </source>
</evidence>
<sequence>GHARVRRQGRRRPRLPRDGAPAEGGPACERREEGDHGQLSEGAAADLAARRARHVPSYPMMAGDEDLEAPAHQQPSRARRVASLNRLFKAHEERQREEMAQRRRELQEERARAASCHGCGPHLTGVFQPVTGAIRLDCACLASPFSFLVPPHFAISVRLCGADQPSAAKRLSAHVARSLSRGAADETVGRHWGIAGN</sequence>
<feature type="region of interest" description="Disordered" evidence="1">
    <location>
        <begin position="1"/>
        <end position="49"/>
    </location>
</feature>
<protein>
    <submittedName>
        <fullName evidence="2">Uncharacterized protein</fullName>
    </submittedName>
</protein>
<feature type="compositionally biased region" description="Basic and acidic residues" evidence="1">
    <location>
        <begin position="28"/>
        <end position="38"/>
    </location>
</feature>